<feature type="compositionally biased region" description="Basic and acidic residues" evidence="1">
    <location>
        <begin position="107"/>
        <end position="140"/>
    </location>
</feature>
<reference evidence="3" key="1">
    <citation type="submission" date="2018-05" db="EMBL/GenBank/DDBJ databases">
        <authorList>
            <person name="Lanie J.A."/>
            <person name="Ng W.-L."/>
            <person name="Kazmierczak K.M."/>
            <person name="Andrzejewski T.M."/>
            <person name="Davidsen T.M."/>
            <person name="Wayne K.J."/>
            <person name="Tettelin H."/>
            <person name="Glass J.I."/>
            <person name="Rusch D."/>
            <person name="Podicherti R."/>
            <person name="Tsui H.-C.T."/>
            <person name="Winkler M.E."/>
        </authorList>
    </citation>
    <scope>NUCLEOTIDE SEQUENCE</scope>
</reference>
<dbReference type="Pfam" id="PF13103">
    <property type="entry name" value="TonB_2"/>
    <property type="match status" value="1"/>
</dbReference>
<evidence type="ECO:0000256" key="1">
    <source>
        <dbReference type="SAM" id="MobiDB-lite"/>
    </source>
</evidence>
<evidence type="ECO:0008006" key="4">
    <source>
        <dbReference type="Google" id="ProtNLM"/>
    </source>
</evidence>
<sequence>VSRAARKLSRPVRAVLLAVLVHVAVGALLGLSLRFQPVAVRPGVVKPVQAIVIDRSAIEAEKKKDKEKKRQEQEKKRKADEEKRKKSEEKRKAEEKKKKQAKAKRKKEAEKKRKAEEKKRKAEEKKQKQAEAKRKKEAEKKRKAKEKKKREEAERRAAEEAREREEQEAYSALRAMVGEIKGKIEDNWSNRMACGGQEVTISVKVALSGEVESVKVLGGDADDACRRSAEYAVRKASPLPFPDNPRYYKWLDTDIQFIFRP</sequence>
<evidence type="ECO:0000256" key="2">
    <source>
        <dbReference type="SAM" id="Phobius"/>
    </source>
</evidence>
<dbReference type="Gene3D" id="3.30.1150.10">
    <property type="match status" value="1"/>
</dbReference>
<evidence type="ECO:0000313" key="3">
    <source>
        <dbReference type="EMBL" id="SVA31383.1"/>
    </source>
</evidence>
<organism evidence="3">
    <name type="scientific">marine metagenome</name>
    <dbReference type="NCBI Taxonomy" id="408172"/>
    <lineage>
        <taxon>unclassified sequences</taxon>
        <taxon>metagenomes</taxon>
        <taxon>ecological metagenomes</taxon>
    </lineage>
</organism>
<proteinExistence type="predicted"/>
<keyword evidence="2" id="KW-0812">Transmembrane</keyword>
<feature type="compositionally biased region" description="Basic and acidic residues" evidence="1">
    <location>
        <begin position="149"/>
        <end position="167"/>
    </location>
</feature>
<keyword evidence="2" id="KW-1133">Transmembrane helix</keyword>
<gene>
    <name evidence="3" type="ORF">METZ01_LOCUS84237</name>
</gene>
<dbReference type="AlphaFoldDB" id="A0A381UWR0"/>
<feature type="transmembrane region" description="Helical" evidence="2">
    <location>
        <begin position="12"/>
        <end position="33"/>
    </location>
</feature>
<feature type="non-terminal residue" evidence="3">
    <location>
        <position position="1"/>
    </location>
</feature>
<protein>
    <recommendedName>
        <fullName evidence="4">Protein TolA</fullName>
    </recommendedName>
</protein>
<dbReference type="SUPFAM" id="SSF74653">
    <property type="entry name" value="TolA/TonB C-terminal domain"/>
    <property type="match status" value="1"/>
</dbReference>
<feature type="compositionally biased region" description="Basic and acidic residues" evidence="1">
    <location>
        <begin position="59"/>
        <end position="97"/>
    </location>
</feature>
<dbReference type="EMBL" id="UINC01007095">
    <property type="protein sequence ID" value="SVA31383.1"/>
    <property type="molecule type" value="Genomic_DNA"/>
</dbReference>
<accession>A0A381UWR0</accession>
<name>A0A381UWR0_9ZZZZ</name>
<feature type="region of interest" description="Disordered" evidence="1">
    <location>
        <begin position="59"/>
        <end position="169"/>
    </location>
</feature>
<keyword evidence="2" id="KW-0472">Membrane</keyword>